<proteinExistence type="predicted"/>
<dbReference type="PANTHER" id="PTHR19446">
    <property type="entry name" value="REVERSE TRANSCRIPTASES"/>
    <property type="match status" value="1"/>
</dbReference>
<dbReference type="AlphaFoldDB" id="A0A015JSS0"/>
<dbReference type="HOGENOM" id="CLU_002435_6_2_1"/>
<name>A0A015JSS0_RHIIW</name>
<dbReference type="EMBL" id="JEMT01027045">
    <property type="protein sequence ID" value="EXX58079.1"/>
    <property type="molecule type" value="Genomic_DNA"/>
</dbReference>
<dbReference type="InterPro" id="IPR043502">
    <property type="entry name" value="DNA/RNA_pol_sf"/>
</dbReference>
<dbReference type="SUPFAM" id="SSF56672">
    <property type="entry name" value="DNA/RNA polymerases"/>
    <property type="match status" value="1"/>
</dbReference>
<sequence>MNLDKYYPIFLHQPQVAAKRIHKLFHYLLSHNYEDCTPLNLSGTLGTYHHLDTITRIDFVWSCPLLRQYMLTASIFDAHDLHISDHNPIITYFDASLLSDAIKSARVRQLGRNTRRVFKYDSISADQWTAFADNLDKLCPIDPLVFDAWPLNQKCEYLHSRIIKAANSTLPSVTVGNTYIPKKPKALESLCQSYRFLSKVAKTIRSLHKTPISYSMHHETKWSLYYIRLNNILSLYKQTFVTPIIFPPFLRDARIDDFANLLQTLENMTLLLRSLLLLKEKEFQASSIQAKIDARNDNFTNNISTFIDSALSRTRQRIVLDRVFIDHLTQPTLLTSPDAIDQEVIEHFQNFVPITSTTPSSIQDLPERWSNAYAPLADVSPAIFDSLMDPPTLDEWSSTISSMPNDKASGPSMISYEMLKHLGPSASTLLFNLICACLSEANIPDLWRQATVFPIPKPHEWKCQLKNTRPITLFEVIRKALVKLFYNRLAPLLASHHIFQGGNFAGLPGGSCRDPIITLESIIYDSVVTKQPLWIFSQDISKAFDSVDLSMLRFALQRLRLPQNAIQFLLSLFMSRSNRVITAHGPTPPYRVKIGIDQDPLLTTLKNEKKDSYCLVSPLAPYTAPSISCSLNVLEINNLVFMDDSTLISSSKEGMEHMLSITEEFYCLNNTSANHNKYVLATNAVAASRDLFPIAFNLSISSLNSTPNITVTPIPMFSSFRFLGVWFNINGSRNFVRQ</sequence>
<dbReference type="InterPro" id="IPR000477">
    <property type="entry name" value="RT_dom"/>
</dbReference>
<dbReference type="STRING" id="1432141.A0A015JSS0"/>
<reference evidence="2 3" key="1">
    <citation type="submission" date="2014-02" db="EMBL/GenBank/DDBJ databases">
        <title>Single nucleus genome sequencing reveals high similarity among nuclei of an endomycorrhizal fungus.</title>
        <authorList>
            <person name="Lin K."/>
            <person name="Geurts R."/>
            <person name="Zhang Z."/>
            <person name="Limpens E."/>
            <person name="Saunders D.G."/>
            <person name="Mu D."/>
            <person name="Pang E."/>
            <person name="Cao H."/>
            <person name="Cha H."/>
            <person name="Lin T."/>
            <person name="Zhou Q."/>
            <person name="Shang Y."/>
            <person name="Li Y."/>
            <person name="Ivanov S."/>
            <person name="Sharma T."/>
            <person name="Velzen R.V."/>
            <person name="Ruijter N.D."/>
            <person name="Aanen D.K."/>
            <person name="Win J."/>
            <person name="Kamoun S."/>
            <person name="Bisseling T."/>
            <person name="Huang S."/>
        </authorList>
    </citation>
    <scope>NUCLEOTIDE SEQUENCE [LARGE SCALE GENOMIC DNA]</scope>
    <source>
        <strain evidence="3">DAOM197198w</strain>
    </source>
</reference>
<dbReference type="Pfam" id="PF00078">
    <property type="entry name" value="RVT_1"/>
    <property type="match status" value="1"/>
</dbReference>
<dbReference type="Proteomes" id="UP000022910">
    <property type="component" value="Unassembled WGS sequence"/>
</dbReference>
<comment type="caution">
    <text evidence="2">The sequence shown here is derived from an EMBL/GenBank/DDBJ whole genome shotgun (WGS) entry which is preliminary data.</text>
</comment>
<feature type="domain" description="Reverse transcriptase" evidence="1">
    <location>
        <begin position="455"/>
        <end position="726"/>
    </location>
</feature>
<evidence type="ECO:0000313" key="2">
    <source>
        <dbReference type="EMBL" id="EXX58079.1"/>
    </source>
</evidence>
<protein>
    <recommendedName>
        <fullName evidence="1">Reverse transcriptase domain-containing protein</fullName>
    </recommendedName>
</protein>
<evidence type="ECO:0000259" key="1">
    <source>
        <dbReference type="Pfam" id="PF00078"/>
    </source>
</evidence>
<organism evidence="2 3">
    <name type="scientific">Rhizophagus irregularis (strain DAOM 197198w)</name>
    <name type="common">Glomus intraradices</name>
    <dbReference type="NCBI Taxonomy" id="1432141"/>
    <lineage>
        <taxon>Eukaryota</taxon>
        <taxon>Fungi</taxon>
        <taxon>Fungi incertae sedis</taxon>
        <taxon>Mucoromycota</taxon>
        <taxon>Glomeromycotina</taxon>
        <taxon>Glomeromycetes</taxon>
        <taxon>Glomerales</taxon>
        <taxon>Glomeraceae</taxon>
        <taxon>Rhizophagus</taxon>
    </lineage>
</organism>
<accession>A0A015JSS0</accession>
<keyword evidence="3" id="KW-1185">Reference proteome</keyword>
<evidence type="ECO:0000313" key="3">
    <source>
        <dbReference type="Proteomes" id="UP000022910"/>
    </source>
</evidence>
<gene>
    <name evidence="2" type="ORF">RirG_201210</name>
</gene>